<proteinExistence type="predicted"/>
<keyword evidence="1" id="KW-0812">Transmembrane</keyword>
<name>A0A0D3IF80_EMIH1</name>
<evidence type="ECO:0000313" key="2">
    <source>
        <dbReference type="EnsemblProtists" id="EOD09915"/>
    </source>
</evidence>
<keyword evidence="3" id="KW-1185">Reference proteome</keyword>
<reference evidence="2" key="2">
    <citation type="submission" date="2024-10" db="UniProtKB">
        <authorList>
            <consortium name="EnsemblProtists"/>
        </authorList>
    </citation>
    <scope>IDENTIFICATION</scope>
</reference>
<dbReference type="PaxDb" id="2903-EOD09915"/>
<protein>
    <submittedName>
        <fullName evidence="2">Uncharacterized protein</fullName>
    </submittedName>
</protein>
<reference evidence="3" key="1">
    <citation type="journal article" date="2013" name="Nature">
        <title>Pan genome of the phytoplankton Emiliania underpins its global distribution.</title>
        <authorList>
            <person name="Read B.A."/>
            <person name="Kegel J."/>
            <person name="Klute M.J."/>
            <person name="Kuo A."/>
            <person name="Lefebvre S.C."/>
            <person name="Maumus F."/>
            <person name="Mayer C."/>
            <person name="Miller J."/>
            <person name="Monier A."/>
            <person name="Salamov A."/>
            <person name="Young J."/>
            <person name="Aguilar M."/>
            <person name="Claverie J.M."/>
            <person name="Frickenhaus S."/>
            <person name="Gonzalez K."/>
            <person name="Herman E.K."/>
            <person name="Lin Y.C."/>
            <person name="Napier J."/>
            <person name="Ogata H."/>
            <person name="Sarno A.F."/>
            <person name="Shmutz J."/>
            <person name="Schroeder D."/>
            <person name="de Vargas C."/>
            <person name="Verret F."/>
            <person name="von Dassow P."/>
            <person name="Valentin K."/>
            <person name="Van de Peer Y."/>
            <person name="Wheeler G."/>
            <person name="Dacks J.B."/>
            <person name="Delwiche C.F."/>
            <person name="Dyhrman S.T."/>
            <person name="Glockner G."/>
            <person name="John U."/>
            <person name="Richards T."/>
            <person name="Worden A.Z."/>
            <person name="Zhang X."/>
            <person name="Grigoriev I.V."/>
            <person name="Allen A.E."/>
            <person name="Bidle K."/>
            <person name="Borodovsky M."/>
            <person name="Bowler C."/>
            <person name="Brownlee C."/>
            <person name="Cock J.M."/>
            <person name="Elias M."/>
            <person name="Gladyshev V.N."/>
            <person name="Groth M."/>
            <person name="Guda C."/>
            <person name="Hadaegh A."/>
            <person name="Iglesias-Rodriguez M.D."/>
            <person name="Jenkins J."/>
            <person name="Jones B.M."/>
            <person name="Lawson T."/>
            <person name="Leese F."/>
            <person name="Lindquist E."/>
            <person name="Lobanov A."/>
            <person name="Lomsadze A."/>
            <person name="Malik S.B."/>
            <person name="Marsh M.E."/>
            <person name="Mackinder L."/>
            <person name="Mock T."/>
            <person name="Mueller-Roeber B."/>
            <person name="Pagarete A."/>
            <person name="Parker M."/>
            <person name="Probert I."/>
            <person name="Quesneville H."/>
            <person name="Raines C."/>
            <person name="Rensing S.A."/>
            <person name="Riano-Pachon D.M."/>
            <person name="Richier S."/>
            <person name="Rokitta S."/>
            <person name="Shiraiwa Y."/>
            <person name="Soanes D.M."/>
            <person name="van der Giezen M."/>
            <person name="Wahlund T.M."/>
            <person name="Williams B."/>
            <person name="Wilson W."/>
            <person name="Wolfe G."/>
            <person name="Wurch L.L."/>
        </authorList>
    </citation>
    <scope>NUCLEOTIDE SEQUENCE</scope>
</reference>
<keyword evidence="1" id="KW-0472">Membrane</keyword>
<dbReference type="GeneID" id="17256067"/>
<dbReference type="AlphaFoldDB" id="A0A0D3IF80"/>
<dbReference type="PANTHER" id="PTHR43596:SF1">
    <property type="entry name" value="ADP,ATP CARRIER PROTEIN"/>
    <property type="match status" value="1"/>
</dbReference>
<dbReference type="RefSeq" id="XP_005762344.1">
    <property type="nucleotide sequence ID" value="XM_005762287.1"/>
</dbReference>
<evidence type="ECO:0000313" key="3">
    <source>
        <dbReference type="Proteomes" id="UP000013827"/>
    </source>
</evidence>
<accession>A0A0D3IF80</accession>
<dbReference type="Proteomes" id="UP000013827">
    <property type="component" value="Unassembled WGS sequence"/>
</dbReference>
<dbReference type="PANTHER" id="PTHR43596">
    <property type="entry name" value="ADP,ATP CARRIER PROTEIN"/>
    <property type="match status" value="1"/>
</dbReference>
<sequence>MTTDQALSKHDTNCIGVTGALLVLPSSLLASFIPLLIRPSVYTIALVDAARRVTHYSLNKPTKEGLYAAMSPEVQFVAKPLLDTFVYRGGYLLCSGVFAVELQWQVAPGVRRALLVAVSLALCGNSYVLGQLAEREGADRSQGRLL</sequence>
<dbReference type="KEGG" id="ehx:EMIHUDRAFT_257884"/>
<organism evidence="2 3">
    <name type="scientific">Emiliania huxleyi (strain CCMP1516)</name>
    <dbReference type="NCBI Taxonomy" id="280463"/>
    <lineage>
        <taxon>Eukaryota</taxon>
        <taxon>Haptista</taxon>
        <taxon>Haptophyta</taxon>
        <taxon>Prymnesiophyceae</taxon>
        <taxon>Isochrysidales</taxon>
        <taxon>Noelaerhabdaceae</taxon>
        <taxon>Emiliania</taxon>
    </lineage>
</organism>
<keyword evidence="1" id="KW-1133">Transmembrane helix</keyword>
<dbReference type="HOGENOM" id="CLU_1780941_0_0_1"/>
<evidence type="ECO:0000256" key="1">
    <source>
        <dbReference type="SAM" id="Phobius"/>
    </source>
</evidence>
<dbReference type="EnsemblProtists" id="EOD09915">
    <property type="protein sequence ID" value="EOD09915"/>
    <property type="gene ID" value="EMIHUDRAFT_257884"/>
</dbReference>
<feature type="transmembrane region" description="Helical" evidence="1">
    <location>
        <begin position="15"/>
        <end position="37"/>
    </location>
</feature>